<dbReference type="Pfam" id="PF09445">
    <property type="entry name" value="Methyltransf_15"/>
    <property type="match status" value="1"/>
</dbReference>
<evidence type="ECO:0000256" key="4">
    <source>
        <dbReference type="ARBA" id="ARBA00018517"/>
    </source>
</evidence>
<accession>A0AAV1EF57</accession>
<comment type="subcellular location">
    <subcellularLocation>
        <location evidence="2">Cytoplasm</location>
    </subcellularLocation>
    <subcellularLocation>
        <location evidence="1">Nucleus</location>
        <location evidence="1">Cajal body</location>
    </subcellularLocation>
    <subcellularLocation>
        <location evidence="3">Nucleus</location>
        <location evidence="3">Nucleolus</location>
    </subcellularLocation>
</comment>
<comment type="catalytic activity">
    <reaction evidence="15">
        <text>a 5'-end (N(7)-methyl 5'-triphosphoguanosine)-ribonucleoside in snoRNA + S-adenosyl-L-methionine = a 5'-end (N(2),N(7)-dimethyl 5'-triphosphoguanosine)-ribonucleoside in snoRNA + S-adenosyl-L-homocysteine + H(+)</text>
        <dbReference type="Rhea" id="RHEA:78475"/>
        <dbReference type="Rhea" id="RHEA-COMP:19086"/>
        <dbReference type="Rhea" id="RHEA-COMP:19088"/>
        <dbReference type="ChEBI" id="CHEBI:15378"/>
        <dbReference type="ChEBI" id="CHEBI:57856"/>
        <dbReference type="ChEBI" id="CHEBI:59789"/>
        <dbReference type="ChEBI" id="CHEBI:156461"/>
        <dbReference type="ChEBI" id="CHEBI:172880"/>
    </reaction>
    <physiologicalReaction direction="left-to-right" evidence="15">
        <dbReference type="Rhea" id="RHEA:78476"/>
    </physiologicalReaction>
</comment>
<keyword evidence="25" id="KW-1185">Reference proteome</keyword>
<evidence type="ECO:0000256" key="14">
    <source>
        <dbReference type="ARBA" id="ARBA00047418"/>
    </source>
</evidence>
<dbReference type="FunFam" id="3.40.50.150:FF:000066">
    <property type="entry name" value="Trimethylguanosine synthase 1"/>
    <property type="match status" value="1"/>
</dbReference>
<reference evidence="24" key="1">
    <citation type="submission" date="2023-03" db="EMBL/GenBank/DDBJ databases">
        <authorList>
            <person name="Julca I."/>
        </authorList>
    </citation>
    <scope>NUCLEOTIDE SEQUENCE</scope>
</reference>
<evidence type="ECO:0000256" key="21">
    <source>
        <dbReference type="ARBA" id="ARBA00079339"/>
    </source>
</evidence>
<keyword evidence="8" id="KW-0808">Transferase</keyword>
<comment type="catalytic activity">
    <reaction evidence="16">
        <text>a 5'-end (N(2),N(7)-dimethyl 5'-triphosphoguanosine)-ribonucleoside in snRNA + S-adenosyl-L-methionine = a 5'-end (N(2),N(2),N(7)-trimethyl 5'-triphosphoguanosine)-ribonucleoside in snRNA + S-adenosyl-L-homocysteine + H(+)</text>
        <dbReference type="Rhea" id="RHEA:78479"/>
        <dbReference type="Rhea" id="RHEA-COMP:19087"/>
        <dbReference type="Rhea" id="RHEA-COMP:19089"/>
        <dbReference type="ChEBI" id="CHEBI:15378"/>
        <dbReference type="ChEBI" id="CHEBI:57856"/>
        <dbReference type="ChEBI" id="CHEBI:59789"/>
        <dbReference type="ChEBI" id="CHEBI:167623"/>
        <dbReference type="ChEBI" id="CHEBI:172880"/>
    </reaction>
    <physiologicalReaction direction="left-to-right" evidence="16">
        <dbReference type="Rhea" id="RHEA:78480"/>
    </physiologicalReaction>
</comment>
<evidence type="ECO:0000256" key="6">
    <source>
        <dbReference type="ARBA" id="ARBA00022553"/>
    </source>
</evidence>
<dbReference type="EMBL" id="OX459126">
    <property type="protein sequence ID" value="CAI9118387.1"/>
    <property type="molecule type" value="Genomic_DNA"/>
</dbReference>
<dbReference type="InterPro" id="IPR019012">
    <property type="entry name" value="RNA_cap_Gua-N2-MeTrfase"/>
</dbReference>
<dbReference type="PANTHER" id="PTHR14741">
    <property type="entry name" value="S-ADENOSYLMETHIONINE-DEPENDENT METHYLTRANSFERASE RELATED"/>
    <property type="match status" value="1"/>
</dbReference>
<dbReference type="CDD" id="cd02440">
    <property type="entry name" value="AdoMet_MTases"/>
    <property type="match status" value="1"/>
</dbReference>
<evidence type="ECO:0000256" key="23">
    <source>
        <dbReference type="SAM" id="MobiDB-lite"/>
    </source>
</evidence>
<keyword evidence="10" id="KW-0805">Transcription regulation</keyword>
<comment type="catalytic activity">
    <reaction evidence="17">
        <text>a 5'-end (N(7)-methyl 5'-triphosphoguanosine)-ribonucleoside in snRNA + S-adenosyl-L-methionine = a 5'-end (N(2),N(7)-dimethyl 5'-triphosphoguanosine)-ribonucleoside in snRNA + S-adenosyl-L-homocysteine + H(+)</text>
        <dbReference type="Rhea" id="RHEA:78471"/>
        <dbReference type="Rhea" id="RHEA-COMP:19085"/>
        <dbReference type="Rhea" id="RHEA-COMP:19087"/>
        <dbReference type="ChEBI" id="CHEBI:15378"/>
        <dbReference type="ChEBI" id="CHEBI:57856"/>
        <dbReference type="ChEBI" id="CHEBI:59789"/>
        <dbReference type="ChEBI" id="CHEBI:156461"/>
        <dbReference type="ChEBI" id="CHEBI:172880"/>
    </reaction>
    <physiologicalReaction direction="left-to-right" evidence="17">
        <dbReference type="Rhea" id="RHEA:78472"/>
    </physiologicalReaction>
</comment>
<dbReference type="InterPro" id="IPR029063">
    <property type="entry name" value="SAM-dependent_MTases_sf"/>
</dbReference>
<name>A0AAV1EF57_OLDCO</name>
<evidence type="ECO:0000256" key="1">
    <source>
        <dbReference type="ARBA" id="ARBA00004408"/>
    </source>
</evidence>
<organism evidence="24 25">
    <name type="scientific">Oldenlandia corymbosa var. corymbosa</name>
    <dbReference type="NCBI Taxonomy" id="529605"/>
    <lineage>
        <taxon>Eukaryota</taxon>
        <taxon>Viridiplantae</taxon>
        <taxon>Streptophyta</taxon>
        <taxon>Embryophyta</taxon>
        <taxon>Tracheophyta</taxon>
        <taxon>Spermatophyta</taxon>
        <taxon>Magnoliopsida</taxon>
        <taxon>eudicotyledons</taxon>
        <taxon>Gunneridae</taxon>
        <taxon>Pentapetalae</taxon>
        <taxon>asterids</taxon>
        <taxon>lamiids</taxon>
        <taxon>Gentianales</taxon>
        <taxon>Rubiaceae</taxon>
        <taxon>Rubioideae</taxon>
        <taxon>Spermacoceae</taxon>
        <taxon>Hedyotis-Oldenlandia complex</taxon>
        <taxon>Oldenlandia</taxon>
    </lineage>
</organism>
<evidence type="ECO:0000256" key="13">
    <source>
        <dbReference type="ARBA" id="ARBA00025783"/>
    </source>
</evidence>
<evidence type="ECO:0000256" key="15">
    <source>
        <dbReference type="ARBA" id="ARBA00048740"/>
    </source>
</evidence>
<evidence type="ECO:0000313" key="24">
    <source>
        <dbReference type="EMBL" id="CAI9118387.1"/>
    </source>
</evidence>
<evidence type="ECO:0000256" key="20">
    <source>
        <dbReference type="ARBA" id="ARBA00064494"/>
    </source>
</evidence>
<evidence type="ECO:0000256" key="11">
    <source>
        <dbReference type="ARBA" id="ARBA00023163"/>
    </source>
</evidence>
<dbReference type="AlphaFoldDB" id="A0AAV1EF57"/>
<dbReference type="GO" id="GO:0071164">
    <property type="term" value="F:RNA cap trimethylguanosine synthase activity"/>
    <property type="evidence" value="ECO:0007669"/>
    <property type="project" value="TreeGrafter"/>
</dbReference>
<dbReference type="GO" id="GO:0005737">
    <property type="term" value="C:cytoplasm"/>
    <property type="evidence" value="ECO:0007669"/>
    <property type="project" value="UniProtKB-SubCell"/>
</dbReference>
<comment type="similarity">
    <text evidence="13">Belongs to the methyltransferase superfamily. Trimethylguanosine synthase family.</text>
</comment>
<sequence>MAVVDSGRHPIRPTRPLPVWPKPERRNSNSSSGCLKPIKTAEGFQKPPKNNTVAIETLRDLFTQTEVHLWDDHPKQPNGLVVDCPLNTKLSNIIGRYWNQRYNLFSKFDQGIKMDVEGWFSVTPEAIAKHQARRCCGTKGGSGTIVDCFTGVGGNVIQFAQQTNCQRVIAIDIDSRKLQFAIHNAKIYGIDRSKVMFMLDDAMVVGPKLRGDVVFLSPPWGGPDYLKHKTFDINTMLKPCGGQALFDMAKKIAPKIVMFLPKNVDPNQLAELALSASPPWSLEVEKNYLNGRLKAVTAYFTKIRW</sequence>
<evidence type="ECO:0000256" key="19">
    <source>
        <dbReference type="ARBA" id="ARBA00057179"/>
    </source>
</evidence>
<dbReference type="Proteomes" id="UP001161247">
    <property type="component" value="Chromosome 9"/>
</dbReference>
<evidence type="ECO:0000256" key="22">
    <source>
        <dbReference type="ARBA" id="ARBA00081504"/>
    </source>
</evidence>
<dbReference type="GO" id="GO:0005730">
    <property type="term" value="C:nucleolus"/>
    <property type="evidence" value="ECO:0007669"/>
    <property type="project" value="UniProtKB-SubCell"/>
</dbReference>
<keyword evidence="7" id="KW-0489">Methyltransferase</keyword>
<keyword evidence="9" id="KW-0949">S-adenosyl-L-methionine</keyword>
<evidence type="ECO:0000256" key="9">
    <source>
        <dbReference type="ARBA" id="ARBA00022691"/>
    </source>
</evidence>
<keyword evidence="11" id="KW-0804">Transcription</keyword>
<gene>
    <name evidence="24" type="ORF">OLC1_LOCUS24268</name>
</gene>
<evidence type="ECO:0000256" key="18">
    <source>
        <dbReference type="ARBA" id="ARBA00049790"/>
    </source>
</evidence>
<evidence type="ECO:0000256" key="8">
    <source>
        <dbReference type="ARBA" id="ARBA00022679"/>
    </source>
</evidence>
<evidence type="ECO:0000256" key="12">
    <source>
        <dbReference type="ARBA" id="ARBA00023242"/>
    </source>
</evidence>
<evidence type="ECO:0000256" key="17">
    <source>
        <dbReference type="ARBA" id="ARBA00049075"/>
    </source>
</evidence>
<dbReference type="Gene3D" id="3.40.50.150">
    <property type="entry name" value="Vaccinia Virus protein VP39"/>
    <property type="match status" value="1"/>
</dbReference>
<proteinExistence type="inferred from homology"/>
<evidence type="ECO:0000256" key="10">
    <source>
        <dbReference type="ARBA" id="ARBA00023015"/>
    </source>
</evidence>
<evidence type="ECO:0000256" key="2">
    <source>
        <dbReference type="ARBA" id="ARBA00004496"/>
    </source>
</evidence>
<evidence type="ECO:0000313" key="25">
    <source>
        <dbReference type="Proteomes" id="UP001161247"/>
    </source>
</evidence>
<evidence type="ECO:0000256" key="5">
    <source>
        <dbReference type="ARBA" id="ARBA00022490"/>
    </source>
</evidence>
<comment type="subunit">
    <text evidence="20">May form homooligomers. Interacts with CREBBP/CBP, EED/WAIT1, EP300/P300, NCOA6/PRIP, PPARBP/PBP and SMN.</text>
</comment>
<comment type="function">
    <text evidence="19">Catalyzes the 2 serial methylation steps for the conversion of the 7-monomethylguanosine (m(7)G) caps of snRNAs and snoRNAs to a 2,2,7-trimethylguanosine (m(2,2,7)G) cap structure. The enzyme is specific for guanine, and N7 methylation must precede N2 methylation. Hypermethylation of the m7G cap of U snRNAs leads to their concentration in nuclear foci, their colocalization with coilin and the formation of canonical Cajal bodies (CBs). Plays a role in transcriptional regulation.</text>
</comment>
<feature type="region of interest" description="Disordered" evidence="23">
    <location>
        <begin position="1"/>
        <end position="48"/>
    </location>
</feature>
<comment type="catalytic activity">
    <reaction evidence="14">
        <text>a 5'-end (N(2),N(7)-dimethyl 5'-triphosphoguanosine)-ribonucleoside in snoRNA + S-adenosyl-L-methionine = a 5'-end (N(2),N(2),N(7)-trimethyl 5'-triphosphoguanosine)-ribonucleoside in snoRNA + S-adenosyl-L-homocysteine + H(+)</text>
        <dbReference type="Rhea" id="RHEA:78507"/>
        <dbReference type="Rhea" id="RHEA-COMP:19088"/>
        <dbReference type="Rhea" id="RHEA-COMP:19090"/>
        <dbReference type="ChEBI" id="CHEBI:15378"/>
        <dbReference type="ChEBI" id="CHEBI:57856"/>
        <dbReference type="ChEBI" id="CHEBI:59789"/>
        <dbReference type="ChEBI" id="CHEBI:167623"/>
        <dbReference type="ChEBI" id="CHEBI:172880"/>
    </reaction>
    <physiologicalReaction direction="left-to-right" evidence="14">
        <dbReference type="Rhea" id="RHEA:78508"/>
    </physiologicalReaction>
</comment>
<dbReference type="SUPFAM" id="SSF53335">
    <property type="entry name" value="S-adenosyl-L-methionine-dependent methyltransferases"/>
    <property type="match status" value="1"/>
</dbReference>
<evidence type="ECO:0000256" key="3">
    <source>
        <dbReference type="ARBA" id="ARBA00004604"/>
    </source>
</evidence>
<evidence type="ECO:0000256" key="7">
    <source>
        <dbReference type="ARBA" id="ARBA00022603"/>
    </source>
</evidence>
<dbReference type="PANTHER" id="PTHR14741:SF32">
    <property type="entry name" value="TRIMETHYLGUANOSINE SYNTHASE"/>
    <property type="match status" value="1"/>
</dbReference>
<protein>
    <recommendedName>
        <fullName evidence="4">Trimethylguanosine synthase</fullName>
    </recommendedName>
    <alternativeName>
        <fullName evidence="18">Cap-specific guanine-N(2) methyltransferase</fullName>
    </alternativeName>
    <alternativeName>
        <fullName evidence="21">Nuclear receptor coactivator 6-interacting protein</fullName>
    </alternativeName>
    <alternativeName>
        <fullName evidence="22">PRIP-interacting protein with methyltransferase motif</fullName>
    </alternativeName>
</protein>
<dbReference type="GO" id="GO:0015030">
    <property type="term" value="C:Cajal body"/>
    <property type="evidence" value="ECO:0007669"/>
    <property type="project" value="UniProtKB-SubCell"/>
</dbReference>
<keyword evidence="12" id="KW-0539">Nucleus</keyword>
<keyword evidence="6" id="KW-0597">Phosphoprotein</keyword>
<evidence type="ECO:0000256" key="16">
    <source>
        <dbReference type="ARBA" id="ARBA00048763"/>
    </source>
</evidence>
<keyword evidence="5" id="KW-0963">Cytoplasm</keyword>